<accession>A0A2M7Q5K0</accession>
<organism evidence="7 8">
    <name type="scientific">Candidatus Yonathbacteria bacterium CG_4_10_14_0_8_um_filter_43_17</name>
    <dbReference type="NCBI Taxonomy" id="1975099"/>
    <lineage>
        <taxon>Bacteria</taxon>
        <taxon>Candidatus Yonathiibacteriota</taxon>
    </lineage>
</organism>
<dbReference type="NCBIfam" id="NF001099">
    <property type="entry name" value="PRK00132.1"/>
    <property type="match status" value="1"/>
</dbReference>
<evidence type="ECO:0000256" key="5">
    <source>
        <dbReference type="HAMAP-Rule" id="MF_00532"/>
    </source>
</evidence>
<dbReference type="InterPro" id="IPR020568">
    <property type="entry name" value="Ribosomal_Su5_D2-typ_SF"/>
</dbReference>
<gene>
    <name evidence="5" type="primary">rpsI</name>
    <name evidence="7" type="ORF">COY98_03005</name>
</gene>
<evidence type="ECO:0000256" key="2">
    <source>
        <dbReference type="ARBA" id="ARBA00022980"/>
    </source>
</evidence>
<sequence>MTTKDTTIEKEVKTEKVAKVARPSVAKAFVGKYIEAVGRRKTSTARVRITEGSKESLLINDKDVKTYFPTLELQKIVSEAIEKSKVAGKFAVSVRVVGGGIHSQAEALRHGLSRALVTFDEETRKRLKKLGFLKRDPRMKERRKFGLKKARKAPQWSKR</sequence>
<name>A0A2M7Q5K0_9BACT</name>
<protein>
    <recommendedName>
        <fullName evidence="4 5">Small ribosomal subunit protein uS9</fullName>
    </recommendedName>
</protein>
<keyword evidence="3 5" id="KW-0687">Ribonucleoprotein</keyword>
<dbReference type="GO" id="GO:0003735">
    <property type="term" value="F:structural constituent of ribosome"/>
    <property type="evidence" value="ECO:0007669"/>
    <property type="project" value="InterPro"/>
</dbReference>
<comment type="caution">
    <text evidence="7">The sequence shown here is derived from an EMBL/GenBank/DDBJ whole genome shotgun (WGS) entry which is preliminary data.</text>
</comment>
<dbReference type="InterPro" id="IPR020574">
    <property type="entry name" value="Ribosomal_uS9_CS"/>
</dbReference>
<proteinExistence type="inferred from homology"/>
<dbReference type="PROSITE" id="PS00360">
    <property type="entry name" value="RIBOSOMAL_S9"/>
    <property type="match status" value="1"/>
</dbReference>
<dbReference type="InterPro" id="IPR014721">
    <property type="entry name" value="Ribsml_uS5_D2-typ_fold_subgr"/>
</dbReference>
<reference evidence="8" key="1">
    <citation type="submission" date="2017-09" db="EMBL/GenBank/DDBJ databases">
        <title>Depth-based differentiation of microbial function through sediment-hosted aquifers and enrichment of novel symbionts in the deep terrestrial subsurface.</title>
        <authorList>
            <person name="Probst A.J."/>
            <person name="Ladd B."/>
            <person name="Jarett J.K."/>
            <person name="Geller-Mcgrath D.E."/>
            <person name="Sieber C.M.K."/>
            <person name="Emerson J.B."/>
            <person name="Anantharaman K."/>
            <person name="Thomas B.C."/>
            <person name="Malmstrom R."/>
            <person name="Stieglmeier M."/>
            <person name="Klingl A."/>
            <person name="Woyke T."/>
            <person name="Ryan C.M."/>
            <person name="Banfield J.F."/>
        </authorList>
    </citation>
    <scope>NUCLEOTIDE SEQUENCE [LARGE SCALE GENOMIC DNA]</scope>
</reference>
<evidence type="ECO:0000256" key="4">
    <source>
        <dbReference type="ARBA" id="ARBA00035259"/>
    </source>
</evidence>
<dbReference type="AlphaFoldDB" id="A0A2M7Q5K0"/>
<evidence type="ECO:0000256" key="1">
    <source>
        <dbReference type="ARBA" id="ARBA00005251"/>
    </source>
</evidence>
<dbReference type="GO" id="GO:0022627">
    <property type="term" value="C:cytosolic small ribosomal subunit"/>
    <property type="evidence" value="ECO:0007669"/>
    <property type="project" value="TreeGrafter"/>
</dbReference>
<dbReference type="FunFam" id="3.30.230.10:FF:000001">
    <property type="entry name" value="30S ribosomal protein S9"/>
    <property type="match status" value="1"/>
</dbReference>
<evidence type="ECO:0000256" key="3">
    <source>
        <dbReference type="ARBA" id="ARBA00023274"/>
    </source>
</evidence>
<dbReference type="PANTHER" id="PTHR21569">
    <property type="entry name" value="RIBOSOMAL PROTEIN S9"/>
    <property type="match status" value="1"/>
</dbReference>
<dbReference type="HAMAP" id="MF_00532_B">
    <property type="entry name" value="Ribosomal_uS9_B"/>
    <property type="match status" value="1"/>
</dbReference>
<dbReference type="EMBL" id="PFKX01000043">
    <property type="protein sequence ID" value="PIY58362.1"/>
    <property type="molecule type" value="Genomic_DNA"/>
</dbReference>
<comment type="similarity">
    <text evidence="1 5 6">Belongs to the universal ribosomal protein uS9 family.</text>
</comment>
<dbReference type="SUPFAM" id="SSF54211">
    <property type="entry name" value="Ribosomal protein S5 domain 2-like"/>
    <property type="match status" value="1"/>
</dbReference>
<evidence type="ECO:0000313" key="7">
    <source>
        <dbReference type="EMBL" id="PIY58362.1"/>
    </source>
</evidence>
<evidence type="ECO:0000256" key="6">
    <source>
        <dbReference type="RuleBase" id="RU003815"/>
    </source>
</evidence>
<dbReference type="GO" id="GO:0006412">
    <property type="term" value="P:translation"/>
    <property type="evidence" value="ECO:0007669"/>
    <property type="project" value="UniProtKB-UniRule"/>
</dbReference>
<evidence type="ECO:0000313" key="8">
    <source>
        <dbReference type="Proteomes" id="UP000230732"/>
    </source>
</evidence>
<dbReference type="Proteomes" id="UP000230732">
    <property type="component" value="Unassembled WGS sequence"/>
</dbReference>
<dbReference type="InterPro" id="IPR023035">
    <property type="entry name" value="Ribosomal_uS9_bac/plastid"/>
</dbReference>
<dbReference type="GO" id="GO:0003723">
    <property type="term" value="F:RNA binding"/>
    <property type="evidence" value="ECO:0007669"/>
    <property type="project" value="TreeGrafter"/>
</dbReference>
<dbReference type="Pfam" id="PF00380">
    <property type="entry name" value="Ribosomal_S9"/>
    <property type="match status" value="1"/>
</dbReference>
<dbReference type="PANTHER" id="PTHR21569:SF1">
    <property type="entry name" value="SMALL RIBOSOMAL SUBUNIT PROTEIN US9M"/>
    <property type="match status" value="1"/>
</dbReference>
<dbReference type="InterPro" id="IPR000754">
    <property type="entry name" value="Ribosomal_uS9"/>
</dbReference>
<dbReference type="Gene3D" id="3.30.230.10">
    <property type="match status" value="1"/>
</dbReference>
<keyword evidence="2 5" id="KW-0689">Ribosomal protein</keyword>